<dbReference type="Proteomes" id="UP001597183">
    <property type="component" value="Unassembled WGS sequence"/>
</dbReference>
<name>A0ABW4APX3_9ACTN</name>
<sequence length="242" mass="26458">MARWNPFKTKRATGEQLYAAGRFEQARAAFAAAIAENQQRLQSRPDDLELNAAIARDLHNLGLCLGGLRRFGEAAKVLAGAATIFESIEQHDDPVRRTLWQSLRAGTVQSLAGALGDAGDLSQALVASRQAVDLRRGLPTVEDTEMARTLRMFAHVRAEAGVELDEAMSAANDAQTRLMNAISRSPDMATVEEIYTTELVMARVLARQGKTAEAQRVEALARSRHLDALPAMMRNQQRPPGQ</sequence>
<organism evidence="1 2">
    <name type="scientific">Actinoplanes sichuanensis</name>
    <dbReference type="NCBI Taxonomy" id="512349"/>
    <lineage>
        <taxon>Bacteria</taxon>
        <taxon>Bacillati</taxon>
        <taxon>Actinomycetota</taxon>
        <taxon>Actinomycetes</taxon>
        <taxon>Micromonosporales</taxon>
        <taxon>Micromonosporaceae</taxon>
        <taxon>Actinoplanes</taxon>
    </lineage>
</organism>
<reference evidence="2" key="1">
    <citation type="journal article" date="2019" name="Int. J. Syst. Evol. Microbiol.">
        <title>The Global Catalogue of Microorganisms (GCM) 10K type strain sequencing project: providing services to taxonomists for standard genome sequencing and annotation.</title>
        <authorList>
            <consortium name="The Broad Institute Genomics Platform"/>
            <consortium name="The Broad Institute Genome Sequencing Center for Infectious Disease"/>
            <person name="Wu L."/>
            <person name="Ma J."/>
        </authorList>
    </citation>
    <scope>NUCLEOTIDE SEQUENCE [LARGE SCALE GENOMIC DNA]</scope>
    <source>
        <strain evidence="2">CCM 7526</strain>
    </source>
</reference>
<evidence type="ECO:0000313" key="2">
    <source>
        <dbReference type="Proteomes" id="UP001597183"/>
    </source>
</evidence>
<proteinExistence type="predicted"/>
<dbReference type="RefSeq" id="WP_317795850.1">
    <property type="nucleotide sequence ID" value="NZ_AP028461.1"/>
</dbReference>
<gene>
    <name evidence="1" type="ORF">ACFQ5G_42535</name>
</gene>
<evidence type="ECO:0008006" key="3">
    <source>
        <dbReference type="Google" id="ProtNLM"/>
    </source>
</evidence>
<protein>
    <recommendedName>
        <fullName evidence="3">Tetratricopeptide repeat protein</fullName>
    </recommendedName>
</protein>
<evidence type="ECO:0000313" key="1">
    <source>
        <dbReference type="EMBL" id="MFD1372043.1"/>
    </source>
</evidence>
<dbReference type="SUPFAM" id="SSF48452">
    <property type="entry name" value="TPR-like"/>
    <property type="match status" value="1"/>
</dbReference>
<keyword evidence="2" id="KW-1185">Reference proteome</keyword>
<dbReference type="Gene3D" id="1.25.40.10">
    <property type="entry name" value="Tetratricopeptide repeat domain"/>
    <property type="match status" value="1"/>
</dbReference>
<comment type="caution">
    <text evidence="1">The sequence shown here is derived from an EMBL/GenBank/DDBJ whole genome shotgun (WGS) entry which is preliminary data.</text>
</comment>
<accession>A0ABW4APX3</accession>
<dbReference type="EMBL" id="JBHTMK010000054">
    <property type="protein sequence ID" value="MFD1372043.1"/>
    <property type="molecule type" value="Genomic_DNA"/>
</dbReference>
<dbReference type="InterPro" id="IPR011990">
    <property type="entry name" value="TPR-like_helical_dom_sf"/>
</dbReference>